<evidence type="ECO:0000313" key="9">
    <source>
        <dbReference type="EMBL" id="MDR6238434.1"/>
    </source>
</evidence>
<comment type="catalytic activity">
    <reaction evidence="5 8">
        <text>a 2'-deoxycytidine in DNA + S-adenosyl-L-methionine = a 5-methyl-2'-deoxycytidine in DNA + S-adenosyl-L-homocysteine + H(+)</text>
        <dbReference type="Rhea" id="RHEA:13681"/>
        <dbReference type="Rhea" id="RHEA-COMP:11369"/>
        <dbReference type="Rhea" id="RHEA-COMP:11370"/>
        <dbReference type="ChEBI" id="CHEBI:15378"/>
        <dbReference type="ChEBI" id="CHEBI:57856"/>
        <dbReference type="ChEBI" id="CHEBI:59789"/>
        <dbReference type="ChEBI" id="CHEBI:85452"/>
        <dbReference type="ChEBI" id="CHEBI:85454"/>
        <dbReference type="EC" id="2.1.1.37"/>
    </reaction>
</comment>
<dbReference type="PRINTS" id="PR00105">
    <property type="entry name" value="C5METTRFRASE"/>
</dbReference>
<dbReference type="Gene3D" id="3.40.50.150">
    <property type="entry name" value="Vaccinia Virus protein VP39"/>
    <property type="match status" value="1"/>
</dbReference>
<dbReference type="InterPro" id="IPR001525">
    <property type="entry name" value="C5_MeTfrase"/>
</dbReference>
<evidence type="ECO:0000256" key="7">
    <source>
        <dbReference type="RuleBase" id="RU000416"/>
    </source>
</evidence>
<dbReference type="InterPro" id="IPR018117">
    <property type="entry name" value="C5_DNA_meth_AS"/>
</dbReference>
<dbReference type="PANTHER" id="PTHR46098:SF1">
    <property type="entry name" value="TRNA (CYTOSINE(38)-C(5))-METHYLTRANSFERASE"/>
    <property type="match status" value="1"/>
</dbReference>
<accession>A0AAE4BPW6</accession>
<dbReference type="NCBIfam" id="TIGR00675">
    <property type="entry name" value="dcm"/>
    <property type="match status" value="1"/>
</dbReference>
<dbReference type="Pfam" id="PF00145">
    <property type="entry name" value="DNA_methylase"/>
    <property type="match status" value="1"/>
</dbReference>
<evidence type="ECO:0000256" key="1">
    <source>
        <dbReference type="ARBA" id="ARBA00022603"/>
    </source>
</evidence>
<dbReference type="EMBL" id="JAVDQD010000001">
    <property type="protein sequence ID" value="MDR6238434.1"/>
    <property type="molecule type" value="Genomic_DNA"/>
</dbReference>
<dbReference type="GO" id="GO:0003886">
    <property type="term" value="F:DNA (cytosine-5-)-methyltransferase activity"/>
    <property type="evidence" value="ECO:0007669"/>
    <property type="project" value="UniProtKB-EC"/>
</dbReference>
<dbReference type="InterPro" id="IPR050750">
    <property type="entry name" value="C5-MTase"/>
</dbReference>
<dbReference type="GO" id="GO:0032259">
    <property type="term" value="P:methylation"/>
    <property type="evidence" value="ECO:0007669"/>
    <property type="project" value="UniProtKB-KW"/>
</dbReference>
<comment type="caution">
    <text evidence="9">The sequence shown here is derived from an EMBL/GenBank/DDBJ whole genome shotgun (WGS) entry which is preliminary data.</text>
</comment>
<evidence type="ECO:0000313" key="10">
    <source>
        <dbReference type="Proteomes" id="UP001185092"/>
    </source>
</evidence>
<proteinExistence type="inferred from homology"/>
<dbReference type="GO" id="GO:0009307">
    <property type="term" value="P:DNA restriction-modification system"/>
    <property type="evidence" value="ECO:0007669"/>
    <property type="project" value="UniProtKB-KW"/>
</dbReference>
<reference evidence="9" key="1">
    <citation type="submission" date="2023-07" db="EMBL/GenBank/DDBJ databases">
        <title>Genomic Encyclopedia of Type Strains, Phase IV (KMG-IV): sequencing the most valuable type-strain genomes for metagenomic binning, comparative biology and taxonomic classification.</title>
        <authorList>
            <person name="Goeker M."/>
        </authorList>
    </citation>
    <scope>NUCLEOTIDE SEQUENCE</scope>
    <source>
        <strain evidence="9">DSM 26174</strain>
    </source>
</reference>
<protein>
    <recommendedName>
        <fullName evidence="8">Cytosine-specific methyltransferase</fullName>
        <ecNumber evidence="8">2.1.1.37</ecNumber>
    </recommendedName>
</protein>
<keyword evidence="3 6" id="KW-0949">S-adenosyl-L-methionine</keyword>
<evidence type="ECO:0000256" key="2">
    <source>
        <dbReference type="ARBA" id="ARBA00022679"/>
    </source>
</evidence>
<keyword evidence="2 6" id="KW-0808">Transferase</keyword>
<dbReference type="PROSITE" id="PS51679">
    <property type="entry name" value="SAM_MT_C5"/>
    <property type="match status" value="1"/>
</dbReference>
<evidence type="ECO:0000256" key="4">
    <source>
        <dbReference type="ARBA" id="ARBA00022747"/>
    </source>
</evidence>
<dbReference type="InterPro" id="IPR029063">
    <property type="entry name" value="SAM-dependent_MTases_sf"/>
</dbReference>
<gene>
    <name evidence="9" type="ORF">HNQ88_001410</name>
</gene>
<dbReference type="RefSeq" id="WP_309937923.1">
    <property type="nucleotide sequence ID" value="NZ_AP025305.1"/>
</dbReference>
<keyword evidence="1 6" id="KW-0489">Methyltransferase</keyword>
<dbReference type="AlphaFoldDB" id="A0AAE4BPW6"/>
<dbReference type="PANTHER" id="PTHR46098">
    <property type="entry name" value="TRNA (CYTOSINE(38)-C(5))-METHYLTRANSFERASE"/>
    <property type="match status" value="1"/>
</dbReference>
<keyword evidence="4" id="KW-0680">Restriction system</keyword>
<keyword evidence="10" id="KW-1185">Reference proteome</keyword>
<dbReference type="EC" id="2.1.1.37" evidence="8"/>
<evidence type="ECO:0000256" key="5">
    <source>
        <dbReference type="ARBA" id="ARBA00047422"/>
    </source>
</evidence>
<dbReference type="PROSITE" id="PS00094">
    <property type="entry name" value="C5_MTASE_1"/>
    <property type="match status" value="1"/>
</dbReference>
<dbReference type="InterPro" id="IPR031303">
    <property type="entry name" value="C5_meth_CS"/>
</dbReference>
<sequence length="333" mass="37433">MLEIKEQSLTGIKFIDLFAGIGGFHYALKSFGAECVFTSEWEEHASTNYLLNHHAQPTGDITKISECAIPPHDMLCAGFPCQAFSVSGKQKGFEDARGSLFFDILRIAQFHQPKVLFLENVAHLLHHQNGETFEFILSTLKKINYNIHYKILNTGDFKLPQHRKRLYIVAIRKDIDDSNFTIPQGNSQCVALNSLLEKRHKPLPSITRNDILIYKNYHPEISLDGKEILPNRPIQIGKVNKGCQGERIYHPLGHAITLSAYGGGVGAKTGLYLIGGKVRKLSPRECARLQGFPEYHILPSSSNQAYKQFGNSVSINVLQHILFNIAKLSLRKI</sequence>
<comment type="similarity">
    <text evidence="6 7">Belongs to the class I-like SAM-binding methyltransferase superfamily. C5-methyltransferase family.</text>
</comment>
<evidence type="ECO:0000256" key="6">
    <source>
        <dbReference type="PROSITE-ProRule" id="PRU01016"/>
    </source>
</evidence>
<dbReference type="SUPFAM" id="SSF53335">
    <property type="entry name" value="S-adenosyl-L-methionine-dependent methyltransferases"/>
    <property type="match status" value="1"/>
</dbReference>
<dbReference type="Proteomes" id="UP001185092">
    <property type="component" value="Unassembled WGS sequence"/>
</dbReference>
<feature type="active site" evidence="6">
    <location>
        <position position="81"/>
    </location>
</feature>
<evidence type="ECO:0000256" key="8">
    <source>
        <dbReference type="RuleBase" id="RU000417"/>
    </source>
</evidence>
<organism evidence="9 10">
    <name type="scientific">Aureibacter tunicatorum</name>
    <dbReference type="NCBI Taxonomy" id="866807"/>
    <lineage>
        <taxon>Bacteria</taxon>
        <taxon>Pseudomonadati</taxon>
        <taxon>Bacteroidota</taxon>
        <taxon>Cytophagia</taxon>
        <taxon>Cytophagales</taxon>
        <taxon>Persicobacteraceae</taxon>
        <taxon>Aureibacter</taxon>
    </lineage>
</organism>
<evidence type="ECO:0000256" key="3">
    <source>
        <dbReference type="ARBA" id="ARBA00022691"/>
    </source>
</evidence>
<name>A0AAE4BPW6_9BACT</name>
<dbReference type="Gene3D" id="3.90.120.10">
    <property type="entry name" value="DNA Methylase, subunit A, domain 2"/>
    <property type="match status" value="1"/>
</dbReference>
<dbReference type="PROSITE" id="PS00095">
    <property type="entry name" value="C5_MTASE_2"/>
    <property type="match status" value="1"/>
</dbReference>
<dbReference type="CDD" id="cd00315">
    <property type="entry name" value="Cyt_C5_DNA_methylase"/>
    <property type="match status" value="1"/>
</dbReference>